<sequence length="211" mass="22866">MPQPERAPLRGSVEADVVVIGAGYTGLSSALHLAEAGFKVVVLEAAKVGWGASGRNGGQLVHSYSRDMDVIEARYGSTTAQVLGSMAFEGAKIIRERIDKYQIDCHFKPGGMFAAITAKQVKQLEHHKQLWERYGHQQLSLLDATEAKSHPAPGATAPLCSITVPDTCIHCAWLKAKLLHSSHWGVSCTRARRCCALSAATLPWCTPHKVR</sequence>
<dbReference type="PANTHER" id="PTHR13847:SF275">
    <property type="entry name" value="GAMMA-GLUTAMYLPUTRESCINE OXIDOREDUCTASE"/>
    <property type="match status" value="1"/>
</dbReference>
<reference evidence="3" key="1">
    <citation type="journal article" date="2010" name="Nature">
        <title>The dynamic genome of Hydra.</title>
        <authorList>
            <person name="Chapman J.A."/>
            <person name="Kirkness E.F."/>
            <person name="Simakov O."/>
            <person name="Hampson S.E."/>
            <person name="Mitros T."/>
            <person name="Weinmaier T."/>
            <person name="Rattei T."/>
            <person name="Balasubramanian P.G."/>
            <person name="Borman J."/>
            <person name="Busam D."/>
            <person name="Disbennett K."/>
            <person name="Pfannkoch C."/>
            <person name="Sumin N."/>
            <person name="Sutton G."/>
            <person name="Viswanathan L."/>
            <person name="Walenz B."/>
            <person name="Goodstein D.M."/>
            <person name="Hellsten U."/>
            <person name="Kawashima T."/>
            <person name="Prochnik S.E."/>
            <person name="Putnam N.H."/>
            <person name="Shu S."/>
            <person name="Blumberg B."/>
            <person name="Dana C.E."/>
            <person name="Gee L."/>
            <person name="Kibler D.F."/>
            <person name="Law L."/>
            <person name="Lindgens D."/>
            <person name="Martinez D.E."/>
            <person name="Peng J."/>
            <person name="Wigge P.A."/>
            <person name="Bertulat B."/>
            <person name="Guder C."/>
            <person name="Nakamura Y."/>
            <person name="Ozbek S."/>
            <person name="Watanabe H."/>
            <person name="Khalturin K."/>
            <person name="Hemmrich G."/>
            <person name="Franke A."/>
            <person name="Augustin R."/>
            <person name="Fraune S."/>
            <person name="Hayakawa E."/>
            <person name="Hayakawa S."/>
            <person name="Hirose M."/>
            <person name="Hwang J."/>
            <person name="Ikeo K."/>
            <person name="Nishimiya-Fujisawa C."/>
            <person name="Ogura A."/>
            <person name="Takahashi T."/>
            <person name="Steinmetz P.R."/>
            <person name="Zhang X."/>
            <person name="Aufschnaiter R."/>
            <person name="Eder M.K."/>
            <person name="Gorny A.K."/>
            <person name="Salvenmoser W."/>
            <person name="Heimberg A.M."/>
            <person name="Wheeler B.M."/>
            <person name="Peterson K.J."/>
            <person name="Boettger A."/>
            <person name="Tischler P."/>
            <person name="Wolf A."/>
            <person name="Gojobori T."/>
            <person name="Remington K.A."/>
            <person name="Strausberg R.L."/>
            <person name="Venter J."/>
            <person name="Technau U."/>
            <person name="Hobmayer B."/>
            <person name="Bosch T.C."/>
            <person name="Holstein T.W."/>
            <person name="Fujisawa T."/>
            <person name="Bode H.R."/>
            <person name="David C.N."/>
            <person name="Rokhsar D.S."/>
            <person name="Steele R.E."/>
        </authorList>
    </citation>
    <scope>NUCLEOTIDE SEQUENCE</scope>
</reference>
<keyword evidence="1" id="KW-0560">Oxidoreductase</keyword>
<dbReference type="Gene3D" id="3.30.9.10">
    <property type="entry name" value="D-Amino Acid Oxidase, subunit A, domain 2"/>
    <property type="match status" value="1"/>
</dbReference>
<dbReference type="PANTHER" id="PTHR13847">
    <property type="entry name" value="SARCOSINE DEHYDROGENASE-RELATED"/>
    <property type="match status" value="1"/>
</dbReference>
<dbReference type="GO" id="GO:0005737">
    <property type="term" value="C:cytoplasm"/>
    <property type="evidence" value="ECO:0007669"/>
    <property type="project" value="TreeGrafter"/>
</dbReference>
<dbReference type="InterPro" id="IPR006076">
    <property type="entry name" value="FAD-dep_OxRdtase"/>
</dbReference>
<dbReference type="Pfam" id="PF01266">
    <property type="entry name" value="DAO"/>
    <property type="match status" value="1"/>
</dbReference>
<dbReference type="EMBL" id="FN543104">
    <property type="protein sequence ID" value="CBA29542.1"/>
    <property type="molecule type" value="Genomic_DNA"/>
</dbReference>
<evidence type="ECO:0000256" key="1">
    <source>
        <dbReference type="ARBA" id="ARBA00023002"/>
    </source>
</evidence>
<gene>
    <name evidence="3" type="ORF">Csp_A12670</name>
</gene>
<dbReference type="Gene3D" id="3.50.50.60">
    <property type="entry name" value="FAD/NAD(P)-binding domain"/>
    <property type="match status" value="1"/>
</dbReference>
<dbReference type="SUPFAM" id="SSF51905">
    <property type="entry name" value="FAD/NAD(P)-binding domain"/>
    <property type="match status" value="1"/>
</dbReference>
<accession>C9YAW6</accession>
<dbReference type="GO" id="GO:0016491">
    <property type="term" value="F:oxidoreductase activity"/>
    <property type="evidence" value="ECO:0007669"/>
    <property type="project" value="UniProtKB-KW"/>
</dbReference>
<protein>
    <recommendedName>
        <fullName evidence="2">FAD dependent oxidoreductase domain-containing protein</fullName>
    </recommendedName>
</protein>
<dbReference type="AlphaFoldDB" id="C9YAW6"/>
<name>C9YAW6_CURXX</name>
<evidence type="ECO:0000259" key="2">
    <source>
        <dbReference type="Pfam" id="PF01266"/>
    </source>
</evidence>
<organism evidence="3">
    <name type="scientific">Curvibacter symbiont subsp. Hydra magnipapillata</name>
    <dbReference type="NCBI Taxonomy" id="667019"/>
    <lineage>
        <taxon>Bacteria</taxon>
        <taxon>Pseudomonadati</taxon>
        <taxon>Pseudomonadota</taxon>
        <taxon>Betaproteobacteria</taxon>
        <taxon>Burkholderiales</taxon>
        <taxon>Comamonadaceae</taxon>
        <taxon>Curvibacter</taxon>
    </lineage>
</organism>
<dbReference type="InterPro" id="IPR036188">
    <property type="entry name" value="FAD/NAD-bd_sf"/>
</dbReference>
<evidence type="ECO:0000313" key="3">
    <source>
        <dbReference type="EMBL" id="CBA29542.1"/>
    </source>
</evidence>
<feature type="domain" description="FAD dependent oxidoreductase" evidence="2">
    <location>
        <begin position="16"/>
        <end position="166"/>
    </location>
</feature>
<proteinExistence type="predicted"/>